<proteinExistence type="predicted"/>
<sequence>MQIAGTEKETYVYLASGSHLGIRTSYDILIGTDTLKKFSPITIDLERNVMNIGGKVIRICDPNSSTIKRTPLNLRDTVDIPPNSEKFVECVMAVSEVDKKKDFLVDKQHKRLSEKDLYLPPCIVTPEKGDEESAKVKILIVNPTQRRVRLYNGMTIASATELKNENGRLIEEIPEIYNVEENKDEVYEDPTYVVDISQAEVSEVEKKLLKELIDEYQDIF</sequence>
<keyword evidence="1" id="KW-1185">Reference proteome</keyword>
<organism evidence="1 2">
    <name type="scientific">Acrobeloides nanus</name>
    <dbReference type="NCBI Taxonomy" id="290746"/>
    <lineage>
        <taxon>Eukaryota</taxon>
        <taxon>Metazoa</taxon>
        <taxon>Ecdysozoa</taxon>
        <taxon>Nematoda</taxon>
        <taxon>Chromadorea</taxon>
        <taxon>Rhabditida</taxon>
        <taxon>Tylenchina</taxon>
        <taxon>Cephalobomorpha</taxon>
        <taxon>Cephaloboidea</taxon>
        <taxon>Cephalobidae</taxon>
        <taxon>Acrobeloides</taxon>
    </lineage>
</organism>
<accession>A0A914EKD5</accession>
<reference evidence="2" key="1">
    <citation type="submission" date="2022-11" db="UniProtKB">
        <authorList>
            <consortium name="WormBaseParasite"/>
        </authorList>
    </citation>
    <scope>IDENTIFICATION</scope>
</reference>
<dbReference type="AlphaFoldDB" id="A0A914EKD5"/>
<name>A0A914EKD5_9BILA</name>
<dbReference type="WBParaSite" id="ACRNAN_scaffold8985.g13126.t1">
    <property type="protein sequence ID" value="ACRNAN_scaffold8985.g13126.t1"/>
    <property type="gene ID" value="ACRNAN_scaffold8985.g13126"/>
</dbReference>
<evidence type="ECO:0000313" key="2">
    <source>
        <dbReference type="WBParaSite" id="ACRNAN_scaffold8985.g13126.t1"/>
    </source>
</evidence>
<protein>
    <submittedName>
        <fullName evidence="2">Uncharacterized protein</fullName>
    </submittedName>
</protein>
<dbReference type="Proteomes" id="UP000887540">
    <property type="component" value="Unplaced"/>
</dbReference>
<evidence type="ECO:0000313" key="1">
    <source>
        <dbReference type="Proteomes" id="UP000887540"/>
    </source>
</evidence>